<dbReference type="EMBL" id="AUZY01002648">
    <property type="protein sequence ID" value="EQD71866.1"/>
    <property type="molecule type" value="Genomic_DNA"/>
</dbReference>
<name>T1BFW2_9ZZZZ</name>
<sequence length="72" mass="7722">MAAADGIVMRVHRVRAEIVVAACDAELLGRELPIGPGHATKVTPQFYGERQVTLEELLRALEQATSANLLGP</sequence>
<feature type="non-terminal residue" evidence="1">
    <location>
        <position position="72"/>
    </location>
</feature>
<reference evidence="1" key="2">
    <citation type="journal article" date="2014" name="ISME J.">
        <title>Microbial stratification in low pH oxic and suboxic macroscopic growths along an acid mine drainage.</title>
        <authorList>
            <person name="Mendez-Garcia C."/>
            <person name="Mesa V."/>
            <person name="Sprenger R.R."/>
            <person name="Richter M."/>
            <person name="Diez M.S."/>
            <person name="Solano J."/>
            <person name="Bargiela R."/>
            <person name="Golyshina O.V."/>
            <person name="Manteca A."/>
            <person name="Ramos J.L."/>
            <person name="Gallego J.R."/>
            <person name="Llorente I."/>
            <person name="Martins Dos Santos V.A."/>
            <person name="Jensen O.N."/>
            <person name="Pelaez A.I."/>
            <person name="Sanchez J."/>
            <person name="Ferrer M."/>
        </authorList>
    </citation>
    <scope>NUCLEOTIDE SEQUENCE</scope>
</reference>
<accession>T1BFW2</accession>
<dbReference type="AlphaFoldDB" id="T1BFW2"/>
<protein>
    <submittedName>
        <fullName evidence="1">Protein containing DUF424</fullName>
    </submittedName>
</protein>
<organism evidence="1">
    <name type="scientific">mine drainage metagenome</name>
    <dbReference type="NCBI Taxonomy" id="410659"/>
    <lineage>
        <taxon>unclassified sequences</taxon>
        <taxon>metagenomes</taxon>
        <taxon>ecological metagenomes</taxon>
    </lineage>
</organism>
<reference evidence="1" key="1">
    <citation type="submission" date="2013-08" db="EMBL/GenBank/DDBJ databases">
        <authorList>
            <person name="Mendez C."/>
            <person name="Richter M."/>
            <person name="Ferrer M."/>
            <person name="Sanchez J."/>
        </authorList>
    </citation>
    <scope>NUCLEOTIDE SEQUENCE</scope>
</reference>
<dbReference type="Pfam" id="PF04242">
    <property type="entry name" value="DUF424"/>
    <property type="match status" value="1"/>
</dbReference>
<gene>
    <name evidence="1" type="ORF">B1B_04209</name>
</gene>
<evidence type="ECO:0000313" key="1">
    <source>
        <dbReference type="EMBL" id="EQD71866.1"/>
    </source>
</evidence>
<dbReference type="Gene3D" id="3.30.1860.10">
    <property type="entry name" value="uncharacterized conserved protein from methanopyrus kandleri domain like"/>
    <property type="match status" value="1"/>
</dbReference>
<proteinExistence type="predicted"/>
<comment type="caution">
    <text evidence="1">The sequence shown here is derived from an EMBL/GenBank/DDBJ whole genome shotgun (WGS) entry which is preliminary data.</text>
</comment>
<dbReference type="InterPro" id="IPR007355">
    <property type="entry name" value="DUF424"/>
</dbReference>